<feature type="domain" description="C2H2-type" evidence="6">
    <location>
        <begin position="497"/>
        <end position="520"/>
    </location>
</feature>
<dbReference type="GO" id="GO:0005634">
    <property type="term" value="C:nucleus"/>
    <property type="evidence" value="ECO:0007669"/>
    <property type="project" value="TreeGrafter"/>
</dbReference>
<dbReference type="PROSITE" id="PS50157">
    <property type="entry name" value="ZINC_FINGER_C2H2_2"/>
    <property type="match status" value="1"/>
</dbReference>
<evidence type="ECO:0000313" key="7">
    <source>
        <dbReference type="EMBL" id="CAH1956217.1"/>
    </source>
</evidence>
<proteinExistence type="predicted"/>
<dbReference type="Pfam" id="PF00096">
    <property type="entry name" value="zf-C2H2"/>
    <property type="match status" value="1"/>
</dbReference>
<dbReference type="SMART" id="SM00355">
    <property type="entry name" value="ZnF_C2H2"/>
    <property type="match status" value="7"/>
</dbReference>
<evidence type="ECO:0000256" key="4">
    <source>
        <dbReference type="ARBA" id="ARBA00022833"/>
    </source>
</evidence>
<dbReference type="InterPro" id="IPR013087">
    <property type="entry name" value="Znf_C2H2_type"/>
</dbReference>
<dbReference type="InterPro" id="IPR036236">
    <property type="entry name" value="Znf_C2H2_sf"/>
</dbReference>
<keyword evidence="2" id="KW-0677">Repeat</keyword>
<evidence type="ECO:0000256" key="2">
    <source>
        <dbReference type="ARBA" id="ARBA00022737"/>
    </source>
</evidence>
<keyword evidence="4" id="KW-0862">Zinc</keyword>
<keyword evidence="1" id="KW-0479">Metal-binding</keyword>
<organism evidence="7 8">
    <name type="scientific">Acanthoscelides obtectus</name>
    <name type="common">Bean weevil</name>
    <name type="synonym">Bruchus obtectus</name>
    <dbReference type="NCBI Taxonomy" id="200917"/>
    <lineage>
        <taxon>Eukaryota</taxon>
        <taxon>Metazoa</taxon>
        <taxon>Ecdysozoa</taxon>
        <taxon>Arthropoda</taxon>
        <taxon>Hexapoda</taxon>
        <taxon>Insecta</taxon>
        <taxon>Pterygota</taxon>
        <taxon>Neoptera</taxon>
        <taxon>Endopterygota</taxon>
        <taxon>Coleoptera</taxon>
        <taxon>Polyphaga</taxon>
        <taxon>Cucujiformia</taxon>
        <taxon>Chrysomeloidea</taxon>
        <taxon>Chrysomelidae</taxon>
        <taxon>Bruchinae</taxon>
        <taxon>Bruchini</taxon>
        <taxon>Acanthoscelides</taxon>
    </lineage>
</organism>
<dbReference type="InterPro" id="IPR050688">
    <property type="entry name" value="Zinc_finger/UBP_domain"/>
</dbReference>
<name>A0A9P0JMN0_ACAOB</name>
<keyword evidence="8" id="KW-1185">Reference proteome</keyword>
<protein>
    <recommendedName>
        <fullName evidence="6">C2H2-type domain-containing protein</fullName>
    </recommendedName>
</protein>
<sequence>MQEKKRKVPSHSSIETEYVQKSHLVFAIHSDRMSTKMVDTSVITKKSVGDKRTENVVNEQYKLEIVNSQDSEGYDSDATTNSDVVLERMMSVMNEELNHQNMSINRTAVGTCNDTDIMDEHEVEVKTEVADINVNRCNGDGLSFQQQEVKMEDKVDFLLTSINRTIKIEADDEVTVKVEPDDEYNGTSSQKLTQEIKIEKEDDGFDEMTNFIKTIKVEDDGEVKVKTEVADDDLWDEVPGSAPKNPVYEENAVSSYLHAVAMSRHTTVKKKSLEASNFERGECTTFYPLEVSNDRNVEHLTDSDKPKICLENEYGSHTKSQCTSSKMSGKEVSVCRYCNITLPNKLCLDVHLSLCSRSQTFKCLECTYETSAQQKLRIHTRAKHATFMCRYCNVTFPNKNCLIDHMDKCSFIVSGETFKCSKCAFEASVRVDLTWHMRTTHVTFVCKYCNVTFPNKDSLSDHMTVCGKTFKCSKCTYKSPIKRNLTRHMMRKHDKTFKCSKCAYKTTTKQNLTRHIRREHVTFECSICIYKTRAKRNFTKHIKIKHPTLI</sequence>
<evidence type="ECO:0000256" key="5">
    <source>
        <dbReference type="PROSITE-ProRule" id="PRU00042"/>
    </source>
</evidence>
<comment type="caution">
    <text evidence="7">The sequence shown here is derived from an EMBL/GenBank/DDBJ whole genome shotgun (WGS) entry which is preliminary data.</text>
</comment>
<dbReference type="SUPFAM" id="SSF57667">
    <property type="entry name" value="beta-beta-alpha zinc fingers"/>
    <property type="match status" value="2"/>
</dbReference>
<reference evidence="7" key="1">
    <citation type="submission" date="2022-03" db="EMBL/GenBank/DDBJ databases">
        <authorList>
            <person name="Sayadi A."/>
        </authorList>
    </citation>
    <scope>NUCLEOTIDE SEQUENCE</scope>
</reference>
<evidence type="ECO:0000259" key="6">
    <source>
        <dbReference type="PROSITE" id="PS50157"/>
    </source>
</evidence>
<keyword evidence="3 5" id="KW-0863">Zinc-finger</keyword>
<evidence type="ECO:0000256" key="1">
    <source>
        <dbReference type="ARBA" id="ARBA00022723"/>
    </source>
</evidence>
<dbReference type="AlphaFoldDB" id="A0A9P0JMN0"/>
<dbReference type="GO" id="GO:0008270">
    <property type="term" value="F:zinc ion binding"/>
    <property type="evidence" value="ECO:0007669"/>
    <property type="project" value="UniProtKB-KW"/>
</dbReference>
<evidence type="ECO:0000256" key="3">
    <source>
        <dbReference type="ARBA" id="ARBA00022771"/>
    </source>
</evidence>
<dbReference type="GO" id="GO:0045944">
    <property type="term" value="P:positive regulation of transcription by RNA polymerase II"/>
    <property type="evidence" value="ECO:0007669"/>
    <property type="project" value="TreeGrafter"/>
</dbReference>
<gene>
    <name evidence="7" type="ORF">ACAOBT_LOCUS1456</name>
</gene>
<dbReference type="Gene3D" id="3.30.160.60">
    <property type="entry name" value="Classic Zinc Finger"/>
    <property type="match status" value="3"/>
</dbReference>
<dbReference type="Proteomes" id="UP001152888">
    <property type="component" value="Unassembled WGS sequence"/>
</dbReference>
<dbReference type="Pfam" id="PF13909">
    <property type="entry name" value="zf-H2C2_5"/>
    <property type="match status" value="2"/>
</dbReference>
<dbReference type="OrthoDB" id="7973081at2759"/>
<evidence type="ECO:0000313" key="8">
    <source>
        <dbReference type="Proteomes" id="UP001152888"/>
    </source>
</evidence>
<dbReference type="PANTHER" id="PTHR24403">
    <property type="entry name" value="ZINC FINGER PROTEIN"/>
    <property type="match status" value="1"/>
</dbReference>
<dbReference type="PANTHER" id="PTHR24403:SF100">
    <property type="entry name" value="C2H2-TYPE DOMAIN-CONTAINING PROTEIN"/>
    <property type="match status" value="1"/>
</dbReference>
<dbReference type="EMBL" id="CAKOFQ010006664">
    <property type="protein sequence ID" value="CAH1956217.1"/>
    <property type="molecule type" value="Genomic_DNA"/>
</dbReference>
<accession>A0A9P0JMN0</accession>